<dbReference type="CDD" id="cd17933">
    <property type="entry name" value="DEXSc_RecD-like"/>
    <property type="match status" value="1"/>
</dbReference>
<dbReference type="InterPro" id="IPR054572">
    <property type="entry name" value="TBP-TOTE"/>
</dbReference>
<dbReference type="Pfam" id="PF13604">
    <property type="entry name" value="AAA_30"/>
    <property type="match status" value="1"/>
</dbReference>
<keyword evidence="1" id="KW-0547">Nucleotide-binding</keyword>
<dbReference type="InterPro" id="IPR050534">
    <property type="entry name" value="Coronavir_polyprotein_1ab"/>
</dbReference>
<dbReference type="EMBL" id="JACSIT010000141">
    <property type="protein sequence ID" value="MBC6995896.1"/>
    <property type="molecule type" value="Genomic_DNA"/>
</dbReference>
<dbReference type="PANTHER" id="PTHR43788:SF6">
    <property type="entry name" value="DNA HELICASE B"/>
    <property type="match status" value="1"/>
</dbReference>
<feature type="domain" description="TATA-binding-like protein" evidence="4">
    <location>
        <begin position="586"/>
        <end position="662"/>
    </location>
</feature>
<dbReference type="AlphaFoldDB" id="A0A923PQF8"/>
<evidence type="ECO:0000313" key="6">
    <source>
        <dbReference type="Proteomes" id="UP000650081"/>
    </source>
</evidence>
<evidence type="ECO:0000259" key="4">
    <source>
        <dbReference type="Pfam" id="PF22721"/>
    </source>
</evidence>
<feature type="domain" description="UvrD-like helicase C-terminal" evidence="3">
    <location>
        <begin position="435"/>
        <end position="484"/>
    </location>
</feature>
<dbReference type="Pfam" id="PF22721">
    <property type="entry name" value="TBP-TOTE"/>
    <property type="match status" value="2"/>
</dbReference>
<dbReference type="Proteomes" id="UP000650081">
    <property type="component" value="Unassembled WGS sequence"/>
</dbReference>
<keyword evidence="2" id="KW-0067">ATP-binding</keyword>
<dbReference type="Gene3D" id="3.40.50.300">
    <property type="entry name" value="P-loop containing nucleotide triphosphate hydrolases"/>
    <property type="match status" value="2"/>
</dbReference>
<gene>
    <name evidence="5" type="ORF">H9S92_17140</name>
</gene>
<dbReference type="Pfam" id="PF13538">
    <property type="entry name" value="UvrD_C_2"/>
    <property type="match status" value="1"/>
</dbReference>
<organism evidence="5 6">
    <name type="scientific">Neolewinella lacunae</name>
    <dbReference type="NCBI Taxonomy" id="1517758"/>
    <lineage>
        <taxon>Bacteria</taxon>
        <taxon>Pseudomonadati</taxon>
        <taxon>Bacteroidota</taxon>
        <taxon>Saprospiria</taxon>
        <taxon>Saprospirales</taxon>
        <taxon>Lewinellaceae</taxon>
        <taxon>Neolewinella</taxon>
    </lineage>
</organism>
<dbReference type="SUPFAM" id="SSF52540">
    <property type="entry name" value="P-loop containing nucleoside triphosphate hydrolases"/>
    <property type="match status" value="1"/>
</dbReference>
<reference evidence="5" key="1">
    <citation type="submission" date="2020-08" db="EMBL/GenBank/DDBJ databases">
        <title>Lewinella bacteria from marine environments.</title>
        <authorList>
            <person name="Zhong Y."/>
        </authorList>
    </citation>
    <scope>NUCLEOTIDE SEQUENCE</scope>
    <source>
        <strain evidence="5">KCTC 42187</strain>
    </source>
</reference>
<protein>
    <submittedName>
        <fullName evidence="5">AAA family ATPase</fullName>
    </submittedName>
</protein>
<dbReference type="GO" id="GO:0003678">
    <property type="term" value="F:DNA helicase activity"/>
    <property type="evidence" value="ECO:0007669"/>
    <property type="project" value="UniProtKB-ARBA"/>
</dbReference>
<proteinExistence type="predicted"/>
<evidence type="ECO:0000256" key="2">
    <source>
        <dbReference type="ARBA" id="ARBA00022840"/>
    </source>
</evidence>
<sequence>MKDFFEQHYALTPDQSLAVQYLEDFLASEDSCFILRGYAGTGKTFLLGGIARYFRQLKKQLVFAAPTGRAAKVIKEKTGTDAFTIHKTIYSSQSLTEYKTEGVEGSESFKFSFGLKENEDNVDAIYIIDEASMISNDYSEGEFFRFGSGYLLNDLLEFVKPNEAGIQRKIIFVGDNAQLPPVHMEVSPALSEGILGKRIPGIKSYELTEVVRQEEVSPILSNATTLRNAIREKAFFKLKLKYDSKAMYPLQASNLAETYRQLRATNGVAGTVMIAYANSTVNGYNKLAREQLFPGVPTITPTDRVILISNNYNYEIDLFNGDFATVVAVDDTITHRTVNIKKKDKEGRIETKTIPLSFRQVRLSFEQPNGSSAEVACLIFEQLLYSDHRDLTSDETKALYVDFKIRYRDLKPGSEDFKRALRSDRMFNALRIKFGYAVTCHKAQGGEWPAVIVDAGGHGAKNNSNYFRWLYTAITRSSELLYVMDAPDYGIADGLKMVGMPGMPTGAPVAGVGKVDIGSPHPTTALPTPIVPASAPPKTEAAPEPKLVNYMFPSTPSPNENPAPKDTGSKVKAAACYQPEFAPGQESLVKIFRKVTSLTAPAGYEVTDLAHKQYHEIYSFKLDKTLTRITINYKGDGKISKMRANDMTGHHLDLIARLQPLIGFDSVGPPAAPTPGTIPSFTFPEPFLEEFYETIKSKVTPVGIHITDVQHMQYHEVYTFVRDELQAVYRFYYNGKKKFGKVSPILTKTTGLIEEINTLL</sequence>
<evidence type="ECO:0000259" key="3">
    <source>
        <dbReference type="Pfam" id="PF13538"/>
    </source>
</evidence>
<dbReference type="GO" id="GO:0005524">
    <property type="term" value="F:ATP binding"/>
    <property type="evidence" value="ECO:0007669"/>
    <property type="project" value="UniProtKB-KW"/>
</dbReference>
<evidence type="ECO:0000256" key="1">
    <source>
        <dbReference type="ARBA" id="ARBA00022741"/>
    </source>
</evidence>
<dbReference type="CDD" id="cd18809">
    <property type="entry name" value="SF1_C_RecD"/>
    <property type="match status" value="1"/>
</dbReference>
<dbReference type="RefSeq" id="WP_187467912.1">
    <property type="nucleotide sequence ID" value="NZ_JACSIT010000141.1"/>
</dbReference>
<dbReference type="PANTHER" id="PTHR43788">
    <property type="entry name" value="DNA2/NAM7 HELICASE FAMILY MEMBER"/>
    <property type="match status" value="1"/>
</dbReference>
<name>A0A923PQF8_9BACT</name>
<evidence type="ECO:0000313" key="5">
    <source>
        <dbReference type="EMBL" id="MBC6995896.1"/>
    </source>
</evidence>
<keyword evidence="6" id="KW-1185">Reference proteome</keyword>
<dbReference type="InterPro" id="IPR027417">
    <property type="entry name" value="P-loop_NTPase"/>
</dbReference>
<dbReference type="InterPro" id="IPR027785">
    <property type="entry name" value="UvrD-like_helicase_C"/>
</dbReference>
<comment type="caution">
    <text evidence="5">The sequence shown here is derived from an EMBL/GenBank/DDBJ whole genome shotgun (WGS) entry which is preliminary data.</text>
</comment>
<accession>A0A923PQF8</accession>
<feature type="domain" description="TATA-binding-like protein" evidence="4">
    <location>
        <begin position="685"/>
        <end position="759"/>
    </location>
</feature>